<accession>A0A811QWC3</accession>
<feature type="transmembrane region" description="Helical" evidence="2">
    <location>
        <begin position="689"/>
        <end position="706"/>
    </location>
</feature>
<evidence type="ECO:0000256" key="1">
    <source>
        <dbReference type="SAM" id="MobiDB-lite"/>
    </source>
</evidence>
<dbReference type="InterPro" id="IPR012337">
    <property type="entry name" value="RNaseH-like_sf"/>
</dbReference>
<dbReference type="Proteomes" id="UP000604825">
    <property type="component" value="Unassembled WGS sequence"/>
</dbReference>
<proteinExistence type="predicted"/>
<gene>
    <name evidence="5" type="ORF">NCGR_LOCUS44690</name>
</gene>
<evidence type="ECO:0000313" key="5">
    <source>
        <dbReference type="EMBL" id="CAD6261269.1"/>
    </source>
</evidence>
<organism evidence="5 6">
    <name type="scientific">Miscanthus lutarioriparius</name>
    <dbReference type="NCBI Taxonomy" id="422564"/>
    <lineage>
        <taxon>Eukaryota</taxon>
        <taxon>Viridiplantae</taxon>
        <taxon>Streptophyta</taxon>
        <taxon>Embryophyta</taxon>
        <taxon>Tracheophyta</taxon>
        <taxon>Spermatophyta</taxon>
        <taxon>Magnoliopsida</taxon>
        <taxon>Liliopsida</taxon>
        <taxon>Poales</taxon>
        <taxon>Poaceae</taxon>
        <taxon>PACMAD clade</taxon>
        <taxon>Panicoideae</taxon>
        <taxon>Andropogonodae</taxon>
        <taxon>Andropogoneae</taxon>
        <taxon>Saccharinae</taxon>
        <taxon>Miscanthus</taxon>
    </lineage>
</organism>
<dbReference type="PANTHER" id="PTHR32166:SF74">
    <property type="entry name" value="OS05G0256350 PROTEIN"/>
    <property type="match status" value="1"/>
</dbReference>
<keyword evidence="2" id="KW-1133">Transmembrane helix</keyword>
<protein>
    <recommendedName>
        <fullName evidence="7">BED-type domain-containing protein</fullName>
    </recommendedName>
</protein>
<name>A0A811QWC3_9POAL</name>
<dbReference type="OrthoDB" id="668378at2759"/>
<evidence type="ECO:0008006" key="7">
    <source>
        <dbReference type="Google" id="ProtNLM"/>
    </source>
</evidence>
<sequence>MASISPPSVNNENYDPKVDKARKANSNDPGWKYGYWANLQKPDKVTCTLCDTEVSGGIKRLKQHLAGGYGDAKMCPKTTTAIRKEMRDYLESNKRRRPLFNEEDDEPPEEPVDVVVVDAVAAPAARAESIQAEDSAPAESQASKVQPSSGTAAKQRRANYLFKATAASNTKAKPKVNKSIVEMLWKTPEELVDKRRYKPSTPYMLGEPLLKDAMKLTSSMREEHEQAWKMYGCTLMSDGWTDKRGRHLINFLVNSPAGTYFLESVDASSEVHDAFMLADLLEAKIEEIGEDKVVQVITDNGANYKVAGRILMERISTLYWRPCAAHCLDLMLEEIGNLKEFKKPIARAKRVTTFIYRHGRILSLMREKTGVDLVRPAATRFATSFLTLKSLHKHRDALKALFVSEEWLGNKLAKTAAGQEVHNTVLSMEFWNSVEDCLRASTPLLIVLRVVDGDERPAMPEVAALMNHAKEKIKLSFATENKKTLLKNIIKIIEKRWVTQMDHPLYGAALYLNPGRLHSLIQANDDATVGQLRGCFLDVLGRMVEDEEIRSKIDAQSLDYEGLRGDAFSNKMAKQNLQNLNPLDWWRSYGGRAIELQRFARRIVSLCASSSGCEKNWSTFEFMHTKKRNRLLHKRLNDIVFVSYNRKMKTRFQLRREKKGKFLILWSLRSLIGTMSGLTPPMFILKVPVGVTMVTMVMALHGNLWMKLLVHQARCEAAIFKGMPAASVQEMDSQGWLNLKKT</sequence>
<dbReference type="EMBL" id="CAJGYO010000011">
    <property type="protein sequence ID" value="CAD6261269.1"/>
    <property type="molecule type" value="Genomic_DNA"/>
</dbReference>
<keyword evidence="6" id="KW-1185">Reference proteome</keyword>
<evidence type="ECO:0000259" key="4">
    <source>
        <dbReference type="Pfam" id="PF05699"/>
    </source>
</evidence>
<evidence type="ECO:0000259" key="3">
    <source>
        <dbReference type="Pfam" id="PF04937"/>
    </source>
</evidence>
<feature type="compositionally biased region" description="Polar residues" evidence="1">
    <location>
        <begin position="1"/>
        <end position="13"/>
    </location>
</feature>
<feature type="domain" description="DUF659" evidence="3">
    <location>
        <begin position="204"/>
        <end position="351"/>
    </location>
</feature>
<feature type="compositionally biased region" description="Polar residues" evidence="1">
    <location>
        <begin position="138"/>
        <end position="152"/>
    </location>
</feature>
<keyword evidence="2" id="KW-0472">Membrane</keyword>
<evidence type="ECO:0000313" key="6">
    <source>
        <dbReference type="Proteomes" id="UP000604825"/>
    </source>
</evidence>
<dbReference type="InterPro" id="IPR007021">
    <property type="entry name" value="DUF659"/>
</dbReference>
<dbReference type="InterPro" id="IPR008906">
    <property type="entry name" value="HATC_C_dom"/>
</dbReference>
<comment type="caution">
    <text evidence="5">The sequence shown here is derived from an EMBL/GenBank/DDBJ whole genome shotgun (WGS) entry which is preliminary data.</text>
</comment>
<feature type="region of interest" description="Disordered" evidence="1">
    <location>
        <begin position="126"/>
        <end position="154"/>
    </location>
</feature>
<evidence type="ECO:0000256" key="2">
    <source>
        <dbReference type="SAM" id="Phobius"/>
    </source>
</evidence>
<dbReference type="SUPFAM" id="SSF53098">
    <property type="entry name" value="Ribonuclease H-like"/>
    <property type="match status" value="1"/>
</dbReference>
<dbReference type="Pfam" id="PF04937">
    <property type="entry name" value="DUF659"/>
    <property type="match status" value="1"/>
</dbReference>
<dbReference type="PANTHER" id="PTHR32166">
    <property type="entry name" value="OSJNBA0013A04.12 PROTEIN"/>
    <property type="match status" value="1"/>
</dbReference>
<dbReference type="AlphaFoldDB" id="A0A811QWC3"/>
<reference evidence="5" key="1">
    <citation type="submission" date="2020-10" db="EMBL/GenBank/DDBJ databases">
        <authorList>
            <person name="Han B."/>
            <person name="Lu T."/>
            <person name="Zhao Q."/>
            <person name="Huang X."/>
            <person name="Zhao Y."/>
        </authorList>
    </citation>
    <scope>NUCLEOTIDE SEQUENCE</scope>
</reference>
<feature type="region of interest" description="Disordered" evidence="1">
    <location>
        <begin position="1"/>
        <end position="28"/>
    </location>
</feature>
<dbReference type="GO" id="GO:0046983">
    <property type="term" value="F:protein dimerization activity"/>
    <property type="evidence" value="ECO:0007669"/>
    <property type="project" value="InterPro"/>
</dbReference>
<feature type="domain" description="HAT C-terminal dimerisation" evidence="4">
    <location>
        <begin position="573"/>
        <end position="643"/>
    </location>
</feature>
<dbReference type="Pfam" id="PF05699">
    <property type="entry name" value="Dimer_Tnp_hAT"/>
    <property type="match status" value="1"/>
</dbReference>
<keyword evidence="2" id="KW-0812">Transmembrane</keyword>